<dbReference type="AlphaFoldDB" id="A0A560L1F1"/>
<dbReference type="Proteomes" id="UP000321304">
    <property type="component" value="Unassembled WGS sequence"/>
</dbReference>
<keyword evidence="9 14" id="KW-1133">Transmembrane helix</keyword>
<feature type="transmembrane region" description="Helical" evidence="14">
    <location>
        <begin position="38"/>
        <end position="58"/>
    </location>
</feature>
<dbReference type="PANTHER" id="PTHR30485">
    <property type="entry name" value="NI/FE-HYDROGENASE 1 B-TYPE CYTOCHROME SUBUNIT"/>
    <property type="match status" value="1"/>
</dbReference>
<evidence type="ECO:0000256" key="14">
    <source>
        <dbReference type="SAM" id="Phobius"/>
    </source>
</evidence>
<evidence type="ECO:0000256" key="1">
    <source>
        <dbReference type="ARBA" id="ARBA00004651"/>
    </source>
</evidence>
<keyword evidence="17" id="KW-1185">Reference proteome</keyword>
<dbReference type="InterPro" id="IPR051542">
    <property type="entry name" value="Hydrogenase_cytochrome"/>
</dbReference>
<feature type="transmembrane region" description="Helical" evidence="14">
    <location>
        <begin position="149"/>
        <end position="171"/>
    </location>
</feature>
<comment type="function">
    <text evidence="12">B-type cytochrome involved in electron transfer from hydrogenase to oxygen.</text>
</comment>
<evidence type="ECO:0000256" key="4">
    <source>
        <dbReference type="ARBA" id="ARBA00022475"/>
    </source>
</evidence>
<evidence type="ECO:0000256" key="3">
    <source>
        <dbReference type="ARBA" id="ARBA00022448"/>
    </source>
</evidence>
<proteinExistence type="inferred from homology"/>
<evidence type="ECO:0000259" key="15">
    <source>
        <dbReference type="Pfam" id="PF01292"/>
    </source>
</evidence>
<protein>
    <recommendedName>
        <fullName evidence="13">Probable Ni/Fe-hydrogenase B-type cytochrome subunit</fullName>
    </recommendedName>
</protein>
<sequence length="243" mass="28023">MLDKMPQAVTIRIANDAARRDRSVERDVVYPYELPLRLWHWVNAAAILVLGITGYFIGTGTEVTPGEASDNFLFGYVRFAHFSAGYVLAIGFLLRIYLALVGNSHARQIFYVPIWRRCFWSELWRAVRWYALLAAEPEKHLGHNPLAQLAMFFMFTLTTVFMIVTGFALYAQGSGNDSWQYKLCGWVFAIWPNSQDVHTWHRLGMWVIVCFALVHIYAAIWEDVMSRRSSISSLISGEREFRD</sequence>
<keyword evidence="5" id="KW-0349">Heme</keyword>
<dbReference type="PANTHER" id="PTHR30485:SF0">
    <property type="entry name" value="NI_FE-HYDROGENASE 1 B-TYPE CYTOCHROME SUBUNIT-RELATED"/>
    <property type="match status" value="1"/>
</dbReference>
<evidence type="ECO:0000256" key="5">
    <source>
        <dbReference type="ARBA" id="ARBA00022617"/>
    </source>
</evidence>
<dbReference type="FunFam" id="1.20.950.20:FF:000003">
    <property type="entry name" value="Ni/Fe-hydrogenase 1 b-type cytochrome subunit"/>
    <property type="match status" value="1"/>
</dbReference>
<dbReference type="InterPro" id="IPR016174">
    <property type="entry name" value="Di-haem_cyt_TM"/>
</dbReference>
<evidence type="ECO:0000256" key="8">
    <source>
        <dbReference type="ARBA" id="ARBA00022982"/>
    </source>
</evidence>
<dbReference type="NCBIfam" id="TIGR02125">
    <property type="entry name" value="CytB-hydogenase"/>
    <property type="match status" value="1"/>
</dbReference>
<accession>A0A560L1F1</accession>
<dbReference type="GO" id="GO:0005886">
    <property type="term" value="C:plasma membrane"/>
    <property type="evidence" value="ECO:0007669"/>
    <property type="project" value="UniProtKB-SubCell"/>
</dbReference>
<dbReference type="Pfam" id="PF01292">
    <property type="entry name" value="Ni_hydr_CYTB"/>
    <property type="match status" value="1"/>
</dbReference>
<keyword evidence="8" id="KW-0249">Electron transport</keyword>
<reference evidence="16 17" key="1">
    <citation type="submission" date="2019-06" db="EMBL/GenBank/DDBJ databases">
        <title>Genomic Encyclopedia of Type Strains, Phase IV (KMG-V): Genome sequencing to study the core and pangenomes of soil and plant-associated prokaryotes.</title>
        <authorList>
            <person name="Whitman W."/>
        </authorList>
    </citation>
    <scope>NUCLEOTIDE SEQUENCE [LARGE SCALE GENOMIC DNA]</scope>
    <source>
        <strain evidence="16 17">BR 10355</strain>
    </source>
</reference>
<dbReference type="PROSITE" id="PS00883">
    <property type="entry name" value="NI_HGENASE_CYTB_2"/>
    <property type="match status" value="1"/>
</dbReference>
<evidence type="ECO:0000256" key="7">
    <source>
        <dbReference type="ARBA" id="ARBA00022723"/>
    </source>
</evidence>
<evidence type="ECO:0000256" key="9">
    <source>
        <dbReference type="ARBA" id="ARBA00022989"/>
    </source>
</evidence>
<evidence type="ECO:0000256" key="2">
    <source>
        <dbReference type="ARBA" id="ARBA00008622"/>
    </source>
</evidence>
<dbReference type="PRINTS" id="PR00161">
    <property type="entry name" value="NIHGNASECYTB"/>
</dbReference>
<dbReference type="GO" id="GO:0005506">
    <property type="term" value="F:iron ion binding"/>
    <property type="evidence" value="ECO:0007669"/>
    <property type="project" value="InterPro"/>
</dbReference>
<dbReference type="GO" id="GO:0009055">
    <property type="term" value="F:electron transfer activity"/>
    <property type="evidence" value="ECO:0007669"/>
    <property type="project" value="InterPro"/>
</dbReference>
<dbReference type="EMBL" id="VITY01000016">
    <property type="protein sequence ID" value="TWB89358.1"/>
    <property type="molecule type" value="Genomic_DNA"/>
</dbReference>
<keyword evidence="6 14" id="KW-0812">Transmembrane</keyword>
<dbReference type="GO" id="GO:0022904">
    <property type="term" value="P:respiratory electron transport chain"/>
    <property type="evidence" value="ECO:0007669"/>
    <property type="project" value="InterPro"/>
</dbReference>
<dbReference type="Gene3D" id="1.20.950.20">
    <property type="entry name" value="Transmembrane di-heme cytochromes, Chain C"/>
    <property type="match status" value="1"/>
</dbReference>
<dbReference type="SUPFAM" id="SSF81342">
    <property type="entry name" value="Transmembrane di-heme cytochromes"/>
    <property type="match status" value="1"/>
</dbReference>
<evidence type="ECO:0000256" key="6">
    <source>
        <dbReference type="ARBA" id="ARBA00022692"/>
    </source>
</evidence>
<dbReference type="GO" id="GO:0020037">
    <property type="term" value="F:heme binding"/>
    <property type="evidence" value="ECO:0007669"/>
    <property type="project" value="TreeGrafter"/>
</dbReference>
<feature type="domain" description="Cytochrome b561 bacterial/Ni-hydrogenase" evidence="15">
    <location>
        <begin position="32"/>
        <end position="237"/>
    </location>
</feature>
<keyword evidence="11 14" id="KW-0472">Membrane</keyword>
<feature type="transmembrane region" description="Helical" evidence="14">
    <location>
        <begin position="203"/>
        <end position="221"/>
    </location>
</feature>
<evidence type="ECO:0000256" key="11">
    <source>
        <dbReference type="ARBA" id="ARBA00023136"/>
    </source>
</evidence>
<organism evidence="16 17">
    <name type="scientific">Bradyrhizobium macuxiense</name>
    <dbReference type="NCBI Taxonomy" id="1755647"/>
    <lineage>
        <taxon>Bacteria</taxon>
        <taxon>Pseudomonadati</taxon>
        <taxon>Pseudomonadota</taxon>
        <taxon>Alphaproteobacteria</taxon>
        <taxon>Hyphomicrobiales</taxon>
        <taxon>Nitrobacteraceae</taxon>
        <taxon>Bradyrhizobium</taxon>
    </lineage>
</organism>
<keyword evidence="4" id="KW-1003">Cell membrane</keyword>
<evidence type="ECO:0000256" key="13">
    <source>
        <dbReference type="ARBA" id="ARBA00072962"/>
    </source>
</evidence>
<feature type="transmembrane region" description="Helical" evidence="14">
    <location>
        <begin position="78"/>
        <end position="98"/>
    </location>
</feature>
<dbReference type="STRING" id="1755647.AS156_35495"/>
<evidence type="ECO:0000313" key="17">
    <source>
        <dbReference type="Proteomes" id="UP000321304"/>
    </source>
</evidence>
<evidence type="ECO:0000256" key="10">
    <source>
        <dbReference type="ARBA" id="ARBA00023004"/>
    </source>
</evidence>
<keyword evidence="3" id="KW-0813">Transport</keyword>
<comment type="caution">
    <text evidence="16">The sequence shown here is derived from an EMBL/GenBank/DDBJ whole genome shotgun (WGS) entry which is preliminary data.</text>
</comment>
<gene>
    <name evidence="16" type="ORF">FBZ93_11674</name>
</gene>
<dbReference type="InterPro" id="IPR000516">
    <property type="entry name" value="Ni-dep_Hydgase_cyt-B"/>
</dbReference>
<evidence type="ECO:0000313" key="16">
    <source>
        <dbReference type="EMBL" id="TWB89358.1"/>
    </source>
</evidence>
<keyword evidence="7" id="KW-0479">Metal-binding</keyword>
<comment type="subcellular location">
    <subcellularLocation>
        <location evidence="1">Cell membrane</location>
        <topology evidence="1">Multi-pass membrane protein</topology>
    </subcellularLocation>
</comment>
<comment type="similarity">
    <text evidence="2">Belongs to the HupC/HyaC/HydC family.</text>
</comment>
<keyword evidence="10" id="KW-0408">Iron</keyword>
<name>A0A560L1F1_9BRAD</name>
<dbReference type="InterPro" id="IPR011577">
    <property type="entry name" value="Cyt_b561_bac/Ni-Hgenase"/>
</dbReference>
<evidence type="ECO:0000256" key="12">
    <source>
        <dbReference type="ARBA" id="ARBA00059957"/>
    </source>
</evidence>